<sequence>MKKMLLVLLLGFALTIVSCGGNKREGEPKVLVFSKTMGFKHASIPAGIAAIQKLGKENGFVVDTTKNASLFTEENLGQYAAIIFLSTTGNVLDQYQEAAFERYIQAGGGYVGIHAAADTEYDWGWYNKLAGAQFLSHPSGTPTADFIIKDNTFKATEFFTDTVWNRTDELYNYKNINPEVKVLMTLDESTYEGGANGDFHPIAWYHDFDGGRAFYTGGGHTDASFSEELFLKHVLGGIQYAIGNNLNLDYSKVSSQIPPDADRFAKVTLNEGGFFEPTEMAVLPNGDVLIAQRRGEVILYNDETKALTEVAKLDVYSKTLNTPGVNAEEGLMGLQKDPDFENNNWIYLYYAPTGDDWVNRLSRFKYKDGNFDLESEQVILEVDSQREICCHTGGSIAFGPDNLLYLSTGDNSTPFNEPDQKYVNNGFAPLNDTPGHEQYDARRTSANTNDLRGKILRIKVNEDGSYAIPEGNLFPVGTEKTRPEIYTMGHRNPYRISVDIKRGYLYWGDVGPDARADSLSTRGPKGYDEMNQARKPGNFGWPLFIGDNFAYKEYNYETGETGEEFNPERPMNTSRNNTGLNELPPAIPAYVYYPYDESASFPQTTTGGRNAMAGPTYYSDLYEGDEKLPSYYDGKVIIYDWMRGWMFAVHLAEDGSFSKMEPFAPQIKLNNLIDMEVGPNGKIYLLEYGSGWFSQNANSALGYIEFNGGNRPPLINEVTIDKTSGKLPLTVTANVVSNDREGDAVQYLWDFGNGNTKETTDPSVNYTYNDAGSYKLNVTVSDDKGASATSESSSIVAGNSRPEINISLGGETPSFYLPGQKIAYDVTVTDADGTPIDSDNIFVSVDYLEGMDKVAMNLGHQQVSAAVTGKALTQAMDCKTCHKEAEASIGPNYKDIAMKYKDRRDAARYLQGKIVTGGSGVWGEVTMPAHPKITSDESRQIALYILSLSGEQKKEKSLPAKGSITAAPTTPGHMLVITASYTDDGGEGTIPLTGSKSIAIPSSTLKFNDQMKLDGMQAMQFGGMDLLLIGKSSGWFMLEDISLKGVKSVSFTAGWQSPPTMYFDFEIHENTPDGPLVGSGRLNAQPEGTQGTMFTVPITGTISGTVPYYVTFKGEEGKELSQLALTSAIFK</sequence>
<dbReference type="PROSITE" id="PS51257">
    <property type="entry name" value="PROKAR_LIPOPROTEIN"/>
    <property type="match status" value="1"/>
</dbReference>
<dbReference type="RefSeq" id="WP_089260076.1">
    <property type="nucleotide sequence ID" value="NZ_FZNV01000002.1"/>
</dbReference>
<keyword evidence="4" id="KW-0249">Electron transport</keyword>
<dbReference type="InterPro" id="IPR013783">
    <property type="entry name" value="Ig-like_fold"/>
</dbReference>
<name>A0ABY1SFN7_9FLAO</name>
<dbReference type="Pfam" id="PF00034">
    <property type="entry name" value="Cytochrom_C"/>
    <property type="match status" value="1"/>
</dbReference>
<feature type="signal peptide" evidence="7">
    <location>
        <begin position="1"/>
        <end position="20"/>
    </location>
</feature>
<dbReference type="Pfam" id="PF07995">
    <property type="entry name" value="GSDH"/>
    <property type="match status" value="1"/>
</dbReference>
<dbReference type="InterPro" id="IPR036909">
    <property type="entry name" value="Cyt_c-like_dom_sf"/>
</dbReference>
<dbReference type="SUPFAM" id="SSF50952">
    <property type="entry name" value="Soluble quinoprotein glucose dehydrogenase"/>
    <property type="match status" value="1"/>
</dbReference>
<dbReference type="SUPFAM" id="SSF52317">
    <property type="entry name" value="Class I glutamine amidotransferase-like"/>
    <property type="match status" value="1"/>
</dbReference>
<evidence type="ECO:0000256" key="3">
    <source>
        <dbReference type="ARBA" id="ARBA00022723"/>
    </source>
</evidence>
<keyword evidence="5 6" id="KW-0408">Iron</keyword>
<accession>A0ABY1SFN7</accession>
<dbReference type="Gene3D" id="2.120.10.30">
    <property type="entry name" value="TolB, C-terminal domain"/>
    <property type="match status" value="1"/>
</dbReference>
<evidence type="ECO:0000256" key="5">
    <source>
        <dbReference type="ARBA" id="ARBA00023004"/>
    </source>
</evidence>
<dbReference type="InterPro" id="IPR011041">
    <property type="entry name" value="Quinoprot_gluc/sorb_DH_b-prop"/>
</dbReference>
<dbReference type="PROSITE" id="PS51007">
    <property type="entry name" value="CYTC"/>
    <property type="match status" value="1"/>
</dbReference>
<evidence type="ECO:0000256" key="7">
    <source>
        <dbReference type="SAM" id="SignalP"/>
    </source>
</evidence>
<evidence type="ECO:0000313" key="10">
    <source>
        <dbReference type="EMBL" id="SNR42612.1"/>
    </source>
</evidence>
<dbReference type="InterPro" id="IPR029062">
    <property type="entry name" value="Class_I_gatase-like"/>
</dbReference>
<proteinExistence type="predicted"/>
<feature type="chain" id="PRO_5045856821" evidence="7">
    <location>
        <begin position="21"/>
        <end position="1131"/>
    </location>
</feature>
<keyword evidence="2 6" id="KW-0349">Heme</keyword>
<dbReference type="InterPro" id="IPR012938">
    <property type="entry name" value="Glc/Sorbosone_DH"/>
</dbReference>
<evidence type="ECO:0000259" key="8">
    <source>
        <dbReference type="PROSITE" id="PS50093"/>
    </source>
</evidence>
<keyword evidence="7" id="KW-0732">Signal</keyword>
<evidence type="ECO:0000313" key="11">
    <source>
        <dbReference type="Proteomes" id="UP000198337"/>
    </source>
</evidence>
<gene>
    <name evidence="10" type="ORF">SAMN04488009_1603</name>
</gene>
<dbReference type="Gene3D" id="2.60.40.10">
    <property type="entry name" value="Immunoglobulins"/>
    <property type="match status" value="1"/>
</dbReference>
<evidence type="ECO:0000256" key="2">
    <source>
        <dbReference type="ARBA" id="ARBA00022617"/>
    </source>
</evidence>
<dbReference type="Gene3D" id="3.40.50.880">
    <property type="match status" value="1"/>
</dbReference>
<dbReference type="InterPro" id="IPR000601">
    <property type="entry name" value="PKD_dom"/>
</dbReference>
<evidence type="ECO:0000259" key="9">
    <source>
        <dbReference type="PROSITE" id="PS51007"/>
    </source>
</evidence>
<dbReference type="InterPro" id="IPR035986">
    <property type="entry name" value="PKD_dom_sf"/>
</dbReference>
<dbReference type="PANTHER" id="PTHR40469">
    <property type="entry name" value="SECRETED GLYCOSYL HYDROLASE"/>
    <property type="match status" value="1"/>
</dbReference>
<evidence type="ECO:0000256" key="6">
    <source>
        <dbReference type="PROSITE-ProRule" id="PRU00433"/>
    </source>
</evidence>
<dbReference type="InterPro" id="IPR002324">
    <property type="entry name" value="Cyt_c_ID"/>
</dbReference>
<dbReference type="SUPFAM" id="SSF49299">
    <property type="entry name" value="PKD domain"/>
    <property type="match status" value="1"/>
</dbReference>
<keyword evidence="3 6" id="KW-0479">Metal-binding</keyword>
<keyword evidence="11" id="KW-1185">Reference proteome</keyword>
<dbReference type="InterPro" id="IPR022409">
    <property type="entry name" value="PKD/Chitinase_dom"/>
</dbReference>
<organism evidence="10 11">
    <name type="scientific">Maribacter sedimenticola</name>
    <dbReference type="NCBI Taxonomy" id="228956"/>
    <lineage>
        <taxon>Bacteria</taxon>
        <taxon>Pseudomonadati</taxon>
        <taxon>Bacteroidota</taxon>
        <taxon>Flavobacteriia</taxon>
        <taxon>Flavobacteriales</taxon>
        <taxon>Flavobacteriaceae</taxon>
        <taxon>Maribacter</taxon>
    </lineage>
</organism>
<dbReference type="CDD" id="cd00146">
    <property type="entry name" value="PKD"/>
    <property type="match status" value="1"/>
</dbReference>
<comment type="caution">
    <text evidence="10">The sequence shown here is derived from an EMBL/GenBank/DDBJ whole genome shotgun (WGS) entry which is preliminary data.</text>
</comment>
<dbReference type="SMART" id="SM00089">
    <property type="entry name" value="PKD"/>
    <property type="match status" value="1"/>
</dbReference>
<dbReference type="InterPro" id="IPR009056">
    <property type="entry name" value="Cyt_c-like_dom"/>
</dbReference>
<keyword evidence="1" id="KW-0813">Transport</keyword>
<dbReference type="InterPro" id="IPR011042">
    <property type="entry name" value="6-blade_b-propeller_TolB-like"/>
</dbReference>
<evidence type="ECO:0000256" key="4">
    <source>
        <dbReference type="ARBA" id="ARBA00022982"/>
    </source>
</evidence>
<dbReference type="Pfam" id="PF00801">
    <property type="entry name" value="PKD"/>
    <property type="match status" value="1"/>
</dbReference>
<dbReference type="PANTHER" id="PTHR40469:SF2">
    <property type="entry name" value="GALACTOSE-BINDING DOMAIN-LIKE SUPERFAMILY PROTEIN"/>
    <property type="match status" value="1"/>
</dbReference>
<dbReference type="Pfam" id="PF06283">
    <property type="entry name" value="ThuA"/>
    <property type="match status" value="1"/>
</dbReference>
<dbReference type="EMBL" id="FZNV01000002">
    <property type="protein sequence ID" value="SNR42612.1"/>
    <property type="molecule type" value="Genomic_DNA"/>
</dbReference>
<evidence type="ECO:0000256" key="1">
    <source>
        <dbReference type="ARBA" id="ARBA00022448"/>
    </source>
</evidence>
<dbReference type="Proteomes" id="UP000198337">
    <property type="component" value="Unassembled WGS sequence"/>
</dbReference>
<feature type="domain" description="Cytochrome c" evidence="9">
    <location>
        <begin position="864"/>
        <end position="949"/>
    </location>
</feature>
<reference evidence="10 11" key="1">
    <citation type="submission" date="2017-06" db="EMBL/GenBank/DDBJ databases">
        <authorList>
            <person name="Varghese N."/>
            <person name="Submissions S."/>
        </authorList>
    </citation>
    <scope>NUCLEOTIDE SEQUENCE [LARGE SCALE GENOMIC DNA]</scope>
    <source>
        <strain evidence="10 11">DSM 19840</strain>
    </source>
</reference>
<feature type="domain" description="PKD" evidence="8">
    <location>
        <begin position="742"/>
        <end position="796"/>
    </location>
</feature>
<dbReference type="PRINTS" id="PR00606">
    <property type="entry name" value="CYTCHROMECID"/>
</dbReference>
<dbReference type="Gene3D" id="1.10.760.10">
    <property type="entry name" value="Cytochrome c-like domain"/>
    <property type="match status" value="1"/>
</dbReference>
<dbReference type="SUPFAM" id="SSF46626">
    <property type="entry name" value="Cytochrome c"/>
    <property type="match status" value="1"/>
</dbReference>
<dbReference type="PROSITE" id="PS50093">
    <property type="entry name" value="PKD"/>
    <property type="match status" value="1"/>
</dbReference>
<protein>
    <submittedName>
        <fullName evidence="10">Glucose/arabinose dehydrogenase, beta-propeller fold</fullName>
    </submittedName>
</protein>
<dbReference type="InterPro" id="IPR029010">
    <property type="entry name" value="ThuA-like"/>
</dbReference>